<evidence type="ECO:0000256" key="1">
    <source>
        <dbReference type="ARBA" id="ARBA00000798"/>
    </source>
</evidence>
<sequence length="304" mass="35464">MAVQAYFEDIDYEIIRILKSSKESVRICVAWINGQIYAPILNELAHKGVTVELIFDNNKTNLNHGVPVSPLYKSYPIKTRLSSSFMHNKFCLVDNSILITGSFNWSQKAKHSFENIIVIRKEFKIIKDFLHEFYDLIEYYNAFTLNKVRKCSCGSNLFNLGVLGYESGKYDESKVDIWSVCVKNGHVVHLGEEYEQYLHSHLGIKDEIEVDDGIYDKESMILEFQQEQSKIKSLQQYFNNRSGNKIHAVGSVVMDNWNEHMEWGEEPEYVVNIFWRDMYFRKIIPDTLYDDGYDGIHSIIAKHV</sequence>
<dbReference type="SUPFAM" id="SSF56024">
    <property type="entry name" value="Phospholipase D/nuclease"/>
    <property type="match status" value="1"/>
</dbReference>
<feature type="domain" description="PLD phosphodiesterase" evidence="7">
    <location>
        <begin position="82"/>
        <end position="109"/>
    </location>
</feature>
<dbReference type="AlphaFoldDB" id="A0A6S6T4D7"/>
<gene>
    <name evidence="8" type="ORF">HELGO_WM8245</name>
</gene>
<dbReference type="InterPro" id="IPR001736">
    <property type="entry name" value="PLipase_D/transphosphatidylase"/>
</dbReference>
<dbReference type="EC" id="3.1.4.4" evidence="3"/>
<proteinExistence type="inferred from homology"/>
<dbReference type="PROSITE" id="PS50035">
    <property type="entry name" value="PLD"/>
    <property type="match status" value="1"/>
</dbReference>
<dbReference type="GO" id="GO:0006793">
    <property type="term" value="P:phosphorus metabolic process"/>
    <property type="evidence" value="ECO:0007669"/>
    <property type="project" value="UniProtKB-ARBA"/>
</dbReference>
<dbReference type="Pfam" id="PF13091">
    <property type="entry name" value="PLDc_2"/>
    <property type="match status" value="1"/>
</dbReference>
<keyword evidence="6" id="KW-0443">Lipid metabolism</keyword>
<comment type="catalytic activity">
    <reaction evidence="1">
        <text>a 1,2-diacyl-sn-glycero-3-phosphocholine + H2O = a 1,2-diacyl-sn-glycero-3-phosphate + choline + H(+)</text>
        <dbReference type="Rhea" id="RHEA:14445"/>
        <dbReference type="ChEBI" id="CHEBI:15354"/>
        <dbReference type="ChEBI" id="CHEBI:15377"/>
        <dbReference type="ChEBI" id="CHEBI:15378"/>
        <dbReference type="ChEBI" id="CHEBI:57643"/>
        <dbReference type="ChEBI" id="CHEBI:58608"/>
        <dbReference type="EC" id="3.1.4.4"/>
    </reaction>
</comment>
<dbReference type="InterPro" id="IPR051406">
    <property type="entry name" value="PLD_domain"/>
</dbReference>
<protein>
    <recommendedName>
        <fullName evidence="3">phospholipase D</fullName>
        <ecNumber evidence="3">3.1.4.4</ecNumber>
    </recommendedName>
</protein>
<evidence type="ECO:0000256" key="5">
    <source>
        <dbReference type="ARBA" id="ARBA00022963"/>
    </source>
</evidence>
<dbReference type="GO" id="GO:0004630">
    <property type="term" value="F:phospholipase D activity"/>
    <property type="evidence" value="ECO:0007669"/>
    <property type="project" value="UniProtKB-EC"/>
</dbReference>
<dbReference type="Gene3D" id="3.30.870.10">
    <property type="entry name" value="Endonuclease Chain A"/>
    <property type="match status" value="1"/>
</dbReference>
<keyword evidence="4" id="KW-0378">Hydrolase</keyword>
<keyword evidence="5" id="KW-0442">Lipid degradation</keyword>
<dbReference type="PANTHER" id="PTHR43856">
    <property type="entry name" value="CARDIOLIPIN HYDROLASE"/>
    <property type="match status" value="1"/>
</dbReference>
<comment type="similarity">
    <text evidence="2">Belongs to the phospholipase D family.</text>
</comment>
<reference evidence="8" key="1">
    <citation type="submission" date="2020-01" db="EMBL/GenBank/DDBJ databases">
        <authorList>
            <person name="Meier V. D."/>
            <person name="Meier V D."/>
        </authorList>
    </citation>
    <scope>NUCLEOTIDE SEQUENCE</scope>
    <source>
        <strain evidence="8">HLG_WM_MAG_12</strain>
    </source>
</reference>
<dbReference type="EMBL" id="CACVAW010000061">
    <property type="protein sequence ID" value="CAA6814113.1"/>
    <property type="molecule type" value="Genomic_DNA"/>
</dbReference>
<name>A0A6S6T4D7_9BACT</name>
<accession>A0A6S6T4D7</accession>
<dbReference type="GO" id="GO:0016891">
    <property type="term" value="F:RNA endonuclease activity producing 5'-phosphomonoesters, hydrolytic mechanism"/>
    <property type="evidence" value="ECO:0007669"/>
    <property type="project" value="TreeGrafter"/>
</dbReference>
<evidence type="ECO:0000256" key="6">
    <source>
        <dbReference type="ARBA" id="ARBA00023098"/>
    </source>
</evidence>
<evidence type="ECO:0000256" key="3">
    <source>
        <dbReference type="ARBA" id="ARBA00012027"/>
    </source>
</evidence>
<evidence type="ECO:0000313" key="8">
    <source>
        <dbReference type="EMBL" id="CAA6814113.1"/>
    </source>
</evidence>
<organism evidence="8">
    <name type="scientific">uncultured Campylobacterales bacterium</name>
    <dbReference type="NCBI Taxonomy" id="352960"/>
    <lineage>
        <taxon>Bacteria</taxon>
        <taxon>Pseudomonadati</taxon>
        <taxon>Campylobacterota</taxon>
        <taxon>Epsilonproteobacteria</taxon>
        <taxon>Campylobacterales</taxon>
        <taxon>environmental samples</taxon>
    </lineage>
</organism>
<dbReference type="InterPro" id="IPR025202">
    <property type="entry name" value="PLD-like_dom"/>
</dbReference>
<evidence type="ECO:0000256" key="4">
    <source>
        <dbReference type="ARBA" id="ARBA00022801"/>
    </source>
</evidence>
<dbReference type="GO" id="GO:0016042">
    <property type="term" value="P:lipid catabolic process"/>
    <property type="evidence" value="ECO:0007669"/>
    <property type="project" value="UniProtKB-KW"/>
</dbReference>
<dbReference type="SMART" id="SM00155">
    <property type="entry name" value="PLDc"/>
    <property type="match status" value="1"/>
</dbReference>
<dbReference type="PANTHER" id="PTHR43856:SF1">
    <property type="entry name" value="MITOCHONDRIAL CARDIOLIPIN HYDROLASE"/>
    <property type="match status" value="1"/>
</dbReference>
<evidence type="ECO:0000259" key="7">
    <source>
        <dbReference type="PROSITE" id="PS50035"/>
    </source>
</evidence>
<evidence type="ECO:0000256" key="2">
    <source>
        <dbReference type="ARBA" id="ARBA00008664"/>
    </source>
</evidence>